<proteinExistence type="predicted"/>
<gene>
    <name evidence="1" type="ORF">JK361_33400</name>
</gene>
<keyword evidence="2" id="KW-1185">Reference proteome</keyword>
<dbReference type="RefSeq" id="WP_201825522.1">
    <property type="nucleotide sequence ID" value="NZ_JAERRH010000019.1"/>
</dbReference>
<dbReference type="Gene3D" id="3.30.565.10">
    <property type="entry name" value="Histidine kinase-like ATPase, C-terminal domain"/>
    <property type="match status" value="1"/>
</dbReference>
<dbReference type="Proteomes" id="UP000621386">
    <property type="component" value="Unassembled WGS sequence"/>
</dbReference>
<evidence type="ECO:0000313" key="1">
    <source>
        <dbReference type="EMBL" id="MBL1109422.1"/>
    </source>
</evidence>
<protein>
    <recommendedName>
        <fullName evidence="3">Histidine kinase/HSP90-like ATPase domain-containing protein</fullName>
    </recommendedName>
</protein>
<evidence type="ECO:0000313" key="2">
    <source>
        <dbReference type="Proteomes" id="UP000621386"/>
    </source>
</evidence>
<accession>A0ABS1PAL8</accession>
<dbReference type="SUPFAM" id="SSF55874">
    <property type="entry name" value="ATPase domain of HSP90 chaperone/DNA topoisomerase II/histidine kinase"/>
    <property type="match status" value="1"/>
</dbReference>
<sequence length="173" mass="18689">MKFPASATHDAADGHPVRSAMVLVAMEPDQFPRYAWESSIAVNEGAGRSARLRVRTRLTVARWAGDVEVAARVAEVLVDNAGRHGQPFANGFVDMRLRVFPGTDELCIEVDDAVPEFANFAAVTSPSHEQGRGLGRVRGYGGRVSWCPRRDADDMSVGKTVTARLLPNGQDAA</sequence>
<organism evidence="1 2">
    <name type="scientific">Streptomyces musisoli</name>
    <dbReference type="NCBI Taxonomy" id="2802280"/>
    <lineage>
        <taxon>Bacteria</taxon>
        <taxon>Bacillati</taxon>
        <taxon>Actinomycetota</taxon>
        <taxon>Actinomycetes</taxon>
        <taxon>Kitasatosporales</taxon>
        <taxon>Streptomycetaceae</taxon>
        <taxon>Streptomyces</taxon>
    </lineage>
</organism>
<dbReference type="InterPro" id="IPR036890">
    <property type="entry name" value="HATPase_C_sf"/>
</dbReference>
<reference evidence="1 2" key="1">
    <citation type="submission" date="2021-01" db="EMBL/GenBank/DDBJ databases">
        <title>WGS of actinomycetes isolated from Thailand.</title>
        <authorList>
            <person name="Thawai C."/>
        </authorList>
    </citation>
    <scope>NUCLEOTIDE SEQUENCE [LARGE SCALE GENOMIC DNA]</scope>
    <source>
        <strain evidence="1 2">CH5-8</strain>
    </source>
</reference>
<evidence type="ECO:0008006" key="3">
    <source>
        <dbReference type="Google" id="ProtNLM"/>
    </source>
</evidence>
<comment type="caution">
    <text evidence="1">The sequence shown here is derived from an EMBL/GenBank/DDBJ whole genome shotgun (WGS) entry which is preliminary data.</text>
</comment>
<dbReference type="EMBL" id="JAERRH010000019">
    <property type="protein sequence ID" value="MBL1109422.1"/>
    <property type="molecule type" value="Genomic_DNA"/>
</dbReference>
<name>A0ABS1PAL8_9ACTN</name>